<comment type="subcellular location">
    <subcellularLocation>
        <location evidence="1">Membrane</location>
        <topology evidence="1">Multi-pass membrane protein</topology>
    </subcellularLocation>
</comment>
<dbReference type="AlphaFoldDB" id="A0A1D2MEU0"/>
<gene>
    <name evidence="14" type="ORF">Ocin01_15276</name>
</gene>
<evidence type="ECO:0000256" key="4">
    <source>
        <dbReference type="ARBA" id="ARBA00022461"/>
    </source>
</evidence>
<evidence type="ECO:0000256" key="3">
    <source>
        <dbReference type="ARBA" id="ARBA00022448"/>
    </source>
</evidence>
<dbReference type="OMA" id="CIANETI"/>
<dbReference type="GO" id="GO:0005886">
    <property type="term" value="C:plasma membrane"/>
    <property type="evidence" value="ECO:0007669"/>
    <property type="project" value="TreeGrafter"/>
</dbReference>
<evidence type="ECO:0000256" key="8">
    <source>
        <dbReference type="ARBA" id="ARBA00023065"/>
    </source>
</evidence>
<evidence type="ECO:0000256" key="10">
    <source>
        <dbReference type="ARBA" id="ARBA00023201"/>
    </source>
</evidence>
<feature type="transmembrane region" description="Helical" evidence="13">
    <location>
        <begin position="154"/>
        <end position="175"/>
    </location>
</feature>
<dbReference type="PANTHER" id="PTHR11690">
    <property type="entry name" value="AMILORIDE-SENSITIVE SODIUM CHANNEL-RELATED"/>
    <property type="match status" value="1"/>
</dbReference>
<dbReference type="Pfam" id="PF00858">
    <property type="entry name" value="ASC"/>
    <property type="match status" value="1"/>
</dbReference>
<comment type="caution">
    <text evidence="14">The sequence shown here is derived from an EMBL/GenBank/DDBJ whole genome shotgun (WGS) entry which is preliminary data.</text>
</comment>
<sequence length="687" mass="78723">MCSGSLYGKDVGILSWNKNNFMPWKAPRIRYCLEKYGTKIDRLGLNRSTSEQSLRSPLTTSGRKTNRKSALLKTFRKMVSFPEAASAKLRSSSSSGLIRKRKNLPREFSATDSHVQTDWWVPPQNSLPVEFFQDTSLHGLKYIGQPERHLSERIFWFLAFAAGLTIATLLISEMWTKYKQNPVIVSFQPYETNVDQIPFPAVTGNKTINTFQTTKTLLKKFSVRATAGDEAARRDAYYMDHVCSSTKSFAKRFNFSMGGELQDSQRQQFKFNDTAFTANLTKVNEFLRMAAQNCSEMIPLCVWQDKEVDCTTIFRPIETEFGKCCTFNMVPLSLIYNQRNDSREDPLEIAQWQDWDVDNDGVLLPSSTSYSGNQFPRRQMKAGLTSGLSILLNVNSKEYYCTSSDSIGFRLATHLPIEVPKIADFGISLRPRSEIFVDVVPQIIMSDLDIYSFSLDKRNCYKKGEYKLEHYKYYSVENCINECIANETITMCGCKRYYMPRNVSEPLCGPQKFECAEAVKFNKTKNGIRNTCSMCYPSCTEIYYEMQSTSTFMKNTVWKYGNGSGYEWELENLSIVHVYIGQDSFYAKIRKELYGPTDLFANTGGLMGLCLGFSGLSLMELIYFLTLRAWFKARRKQVLPPEEEPTWATKSKLSNDELIDPTPGIPQASYYRSIFGEIHQFEEMKSE</sequence>
<dbReference type="OrthoDB" id="6021021at2759"/>
<keyword evidence="11 12" id="KW-0407">Ion channel</keyword>
<organism evidence="14 15">
    <name type="scientific">Orchesella cincta</name>
    <name type="common">Springtail</name>
    <name type="synonym">Podura cincta</name>
    <dbReference type="NCBI Taxonomy" id="48709"/>
    <lineage>
        <taxon>Eukaryota</taxon>
        <taxon>Metazoa</taxon>
        <taxon>Ecdysozoa</taxon>
        <taxon>Arthropoda</taxon>
        <taxon>Hexapoda</taxon>
        <taxon>Collembola</taxon>
        <taxon>Entomobryomorpha</taxon>
        <taxon>Entomobryoidea</taxon>
        <taxon>Orchesellidae</taxon>
        <taxon>Orchesellinae</taxon>
        <taxon>Orchesella</taxon>
    </lineage>
</organism>
<evidence type="ECO:0000256" key="12">
    <source>
        <dbReference type="RuleBase" id="RU000679"/>
    </source>
</evidence>
<accession>A0A1D2MEU0</accession>
<evidence type="ECO:0000256" key="13">
    <source>
        <dbReference type="SAM" id="Phobius"/>
    </source>
</evidence>
<dbReference type="Gene3D" id="2.60.470.10">
    <property type="entry name" value="Acid-sensing ion channels like domains"/>
    <property type="match status" value="1"/>
</dbReference>
<evidence type="ECO:0000256" key="11">
    <source>
        <dbReference type="ARBA" id="ARBA00023303"/>
    </source>
</evidence>
<dbReference type="GO" id="GO:0015280">
    <property type="term" value="F:ligand-gated sodium channel activity"/>
    <property type="evidence" value="ECO:0007669"/>
    <property type="project" value="TreeGrafter"/>
</dbReference>
<reference evidence="14 15" key="1">
    <citation type="journal article" date="2016" name="Genome Biol. Evol.">
        <title>Gene Family Evolution Reflects Adaptation to Soil Environmental Stressors in the Genome of the Collembolan Orchesella cincta.</title>
        <authorList>
            <person name="Faddeeva-Vakhrusheva A."/>
            <person name="Derks M.F."/>
            <person name="Anvar S.Y."/>
            <person name="Agamennone V."/>
            <person name="Suring W."/>
            <person name="Smit S."/>
            <person name="van Straalen N.M."/>
            <person name="Roelofs D."/>
        </authorList>
    </citation>
    <scope>NUCLEOTIDE SEQUENCE [LARGE SCALE GENOMIC DNA]</scope>
    <source>
        <tissue evidence="14">Mixed pool</tissue>
    </source>
</reference>
<dbReference type="Proteomes" id="UP000094527">
    <property type="component" value="Unassembled WGS sequence"/>
</dbReference>
<keyword evidence="7" id="KW-0915">Sodium</keyword>
<dbReference type="InterPro" id="IPR001873">
    <property type="entry name" value="ENaC"/>
</dbReference>
<dbReference type="Gene3D" id="1.10.287.770">
    <property type="entry name" value="YojJ-like"/>
    <property type="match status" value="1"/>
</dbReference>
<protein>
    <submittedName>
        <fullName evidence="14">Pickpocket protein 28</fullName>
    </submittedName>
</protein>
<dbReference type="PANTHER" id="PTHR11690:SF243">
    <property type="entry name" value="PICKPOCKET 12-RELATED"/>
    <property type="match status" value="1"/>
</dbReference>
<dbReference type="InterPro" id="IPR020903">
    <property type="entry name" value="ENaC_CS"/>
</dbReference>
<dbReference type="PROSITE" id="PS01206">
    <property type="entry name" value="ASC"/>
    <property type="match status" value="1"/>
</dbReference>
<evidence type="ECO:0000313" key="14">
    <source>
        <dbReference type="EMBL" id="ODM91404.1"/>
    </source>
</evidence>
<evidence type="ECO:0000256" key="7">
    <source>
        <dbReference type="ARBA" id="ARBA00023053"/>
    </source>
</evidence>
<keyword evidence="5 12" id="KW-0812">Transmembrane</keyword>
<dbReference type="STRING" id="48709.A0A1D2MEU0"/>
<keyword evidence="10 12" id="KW-0739">Sodium transport</keyword>
<keyword evidence="9 13" id="KW-0472">Membrane</keyword>
<comment type="similarity">
    <text evidence="2 12">Belongs to the amiloride-sensitive sodium channel (TC 1.A.6) family.</text>
</comment>
<keyword evidence="3 12" id="KW-0813">Transport</keyword>
<keyword evidence="8 12" id="KW-0406">Ion transport</keyword>
<dbReference type="EMBL" id="LJIJ01001558">
    <property type="protein sequence ID" value="ODM91404.1"/>
    <property type="molecule type" value="Genomic_DNA"/>
</dbReference>
<proteinExistence type="inferred from homology"/>
<evidence type="ECO:0000256" key="5">
    <source>
        <dbReference type="ARBA" id="ARBA00022692"/>
    </source>
</evidence>
<evidence type="ECO:0000313" key="15">
    <source>
        <dbReference type="Proteomes" id="UP000094527"/>
    </source>
</evidence>
<evidence type="ECO:0000256" key="1">
    <source>
        <dbReference type="ARBA" id="ARBA00004141"/>
    </source>
</evidence>
<evidence type="ECO:0000256" key="6">
    <source>
        <dbReference type="ARBA" id="ARBA00022989"/>
    </source>
</evidence>
<keyword evidence="6 13" id="KW-1133">Transmembrane helix</keyword>
<feature type="transmembrane region" description="Helical" evidence="13">
    <location>
        <begin position="606"/>
        <end position="627"/>
    </location>
</feature>
<name>A0A1D2MEU0_ORCCI</name>
<evidence type="ECO:0000256" key="9">
    <source>
        <dbReference type="ARBA" id="ARBA00023136"/>
    </source>
</evidence>
<evidence type="ECO:0000256" key="2">
    <source>
        <dbReference type="ARBA" id="ARBA00007193"/>
    </source>
</evidence>
<keyword evidence="4 12" id="KW-0894">Sodium channel</keyword>
<keyword evidence="15" id="KW-1185">Reference proteome</keyword>